<name>A0ABT1F8X2_9GAMM</name>
<dbReference type="RefSeq" id="WP_253565642.1">
    <property type="nucleotide sequence ID" value="NZ_JAMZEK010000001.1"/>
</dbReference>
<proteinExistence type="predicted"/>
<dbReference type="PANTHER" id="PTHR36924">
    <property type="entry name" value="ANTITOXIN HIGA-1"/>
    <property type="match status" value="1"/>
</dbReference>
<keyword evidence="1" id="KW-0238">DNA-binding</keyword>
<dbReference type="PROSITE" id="PS50943">
    <property type="entry name" value="HTH_CROC1"/>
    <property type="match status" value="1"/>
</dbReference>
<dbReference type="CDD" id="cd00093">
    <property type="entry name" value="HTH_XRE"/>
    <property type="match status" value="1"/>
</dbReference>
<dbReference type="InterPro" id="IPR001387">
    <property type="entry name" value="Cro/C1-type_HTH"/>
</dbReference>
<dbReference type="InterPro" id="IPR013430">
    <property type="entry name" value="Toxin_antidote_HigA"/>
</dbReference>
<organism evidence="3 4">
    <name type="scientific">Dyella lutea</name>
    <dbReference type="NCBI Taxonomy" id="2950441"/>
    <lineage>
        <taxon>Bacteria</taxon>
        <taxon>Pseudomonadati</taxon>
        <taxon>Pseudomonadota</taxon>
        <taxon>Gammaproteobacteria</taxon>
        <taxon>Lysobacterales</taxon>
        <taxon>Rhodanobacteraceae</taxon>
        <taxon>Dyella</taxon>
    </lineage>
</organism>
<evidence type="ECO:0000313" key="3">
    <source>
        <dbReference type="EMBL" id="MCP1373829.1"/>
    </source>
</evidence>
<dbReference type="Gene3D" id="1.10.260.40">
    <property type="entry name" value="lambda repressor-like DNA-binding domains"/>
    <property type="match status" value="1"/>
</dbReference>
<gene>
    <name evidence="3" type="ORF">NC595_07120</name>
</gene>
<comment type="caution">
    <text evidence="3">The sequence shown here is derived from an EMBL/GenBank/DDBJ whole genome shotgun (WGS) entry which is preliminary data.</text>
</comment>
<dbReference type="Pfam" id="PF01381">
    <property type="entry name" value="HTH_3"/>
    <property type="match status" value="1"/>
</dbReference>
<protein>
    <submittedName>
        <fullName evidence="3">HigA family addiction module antitoxin</fullName>
    </submittedName>
</protein>
<keyword evidence="4" id="KW-1185">Reference proteome</keyword>
<evidence type="ECO:0000313" key="4">
    <source>
        <dbReference type="Proteomes" id="UP001204615"/>
    </source>
</evidence>
<accession>A0ABT1F8X2</accession>
<evidence type="ECO:0000256" key="1">
    <source>
        <dbReference type="ARBA" id="ARBA00023125"/>
    </source>
</evidence>
<reference evidence="3 4" key="1">
    <citation type="submission" date="2022-06" db="EMBL/GenBank/DDBJ databases">
        <title>Dyella sp. Sa strain:Sa Genome sequencing.</title>
        <authorList>
            <person name="Park S."/>
        </authorList>
    </citation>
    <scope>NUCLEOTIDE SEQUENCE [LARGE SCALE GENOMIC DNA]</scope>
    <source>
        <strain evidence="3 4">Sa</strain>
    </source>
</reference>
<dbReference type="PANTHER" id="PTHR36924:SF1">
    <property type="entry name" value="ANTITOXIN HIGA-1"/>
    <property type="match status" value="1"/>
</dbReference>
<sequence>MIRSAVHPGTILREDVLKPLGLSIASAAMRLGTSRGTLSRIVNGRARISAAFAVRLEKAGAGEAQTWVNLQAKYDLATTRLAPGDVVLPLWKGGFRVIP</sequence>
<dbReference type="InterPro" id="IPR010982">
    <property type="entry name" value="Lambda_DNA-bd_dom_sf"/>
</dbReference>
<dbReference type="NCBIfam" id="TIGR02607">
    <property type="entry name" value="antidote_HigA"/>
    <property type="match status" value="1"/>
</dbReference>
<feature type="domain" description="HTH cro/C1-type" evidence="2">
    <location>
        <begin position="20"/>
        <end position="59"/>
    </location>
</feature>
<dbReference type="SUPFAM" id="SSF47413">
    <property type="entry name" value="lambda repressor-like DNA-binding domains"/>
    <property type="match status" value="1"/>
</dbReference>
<dbReference type="Proteomes" id="UP001204615">
    <property type="component" value="Unassembled WGS sequence"/>
</dbReference>
<dbReference type="EMBL" id="JAMZEK010000001">
    <property type="protein sequence ID" value="MCP1373829.1"/>
    <property type="molecule type" value="Genomic_DNA"/>
</dbReference>
<evidence type="ECO:0000259" key="2">
    <source>
        <dbReference type="PROSITE" id="PS50943"/>
    </source>
</evidence>